<feature type="compositionally biased region" description="Low complexity" evidence="2">
    <location>
        <begin position="204"/>
        <end position="215"/>
    </location>
</feature>
<dbReference type="InterPro" id="IPR059009">
    <property type="entry name" value="Znf_C2H2_17_1st"/>
</dbReference>
<feature type="region of interest" description="Disordered" evidence="2">
    <location>
        <begin position="1"/>
        <end position="23"/>
    </location>
</feature>
<dbReference type="OrthoDB" id="5305647at2759"/>
<feature type="region of interest" description="Disordered" evidence="2">
    <location>
        <begin position="40"/>
        <end position="90"/>
    </location>
</feature>
<dbReference type="GO" id="GO:0006357">
    <property type="term" value="P:regulation of transcription by RNA polymerase II"/>
    <property type="evidence" value="ECO:0007669"/>
    <property type="project" value="TreeGrafter"/>
</dbReference>
<feature type="compositionally biased region" description="Polar residues" evidence="2">
    <location>
        <begin position="271"/>
        <end position="280"/>
    </location>
</feature>
<dbReference type="Pfam" id="PF26176">
    <property type="entry name" value="zf_C2H2_17_2"/>
    <property type="match status" value="1"/>
</dbReference>
<dbReference type="EMBL" id="NJEU01000342">
    <property type="protein sequence ID" value="PHH75965.1"/>
    <property type="molecule type" value="Genomic_DNA"/>
</dbReference>
<dbReference type="Pfam" id="PF26177">
    <property type="entry name" value="zf_C2H2_17_1st"/>
    <property type="match status" value="1"/>
</dbReference>
<feature type="coiled-coil region" evidence="1">
    <location>
        <begin position="229"/>
        <end position="256"/>
    </location>
</feature>
<dbReference type="InterPro" id="IPR013087">
    <property type="entry name" value="Znf_C2H2_type"/>
</dbReference>
<dbReference type="InterPro" id="IPR051061">
    <property type="entry name" value="Zinc_finger_trans_reg"/>
</dbReference>
<accession>A0A2C5Z2A7</accession>
<evidence type="ECO:0000259" key="3">
    <source>
        <dbReference type="SMART" id="SM00355"/>
    </source>
</evidence>
<feature type="region of interest" description="Disordered" evidence="2">
    <location>
        <begin position="297"/>
        <end position="368"/>
    </location>
</feature>
<organism evidence="4 5">
    <name type="scientific">Ophiocordyceps australis</name>
    <dbReference type="NCBI Taxonomy" id="1399860"/>
    <lineage>
        <taxon>Eukaryota</taxon>
        <taxon>Fungi</taxon>
        <taxon>Dikarya</taxon>
        <taxon>Ascomycota</taxon>
        <taxon>Pezizomycotina</taxon>
        <taxon>Sordariomycetes</taxon>
        <taxon>Hypocreomycetidae</taxon>
        <taxon>Hypocreales</taxon>
        <taxon>Ophiocordycipitaceae</taxon>
        <taxon>Ophiocordyceps</taxon>
    </lineage>
</organism>
<feature type="compositionally biased region" description="Basic and acidic residues" evidence="2">
    <location>
        <begin position="10"/>
        <end position="19"/>
    </location>
</feature>
<keyword evidence="1" id="KW-0175">Coiled coil</keyword>
<evidence type="ECO:0000313" key="4">
    <source>
        <dbReference type="EMBL" id="PHH75965.1"/>
    </source>
</evidence>
<feature type="domain" description="C2H2-type" evidence="3">
    <location>
        <begin position="124"/>
        <end position="151"/>
    </location>
</feature>
<dbReference type="PANTHER" id="PTHR46179">
    <property type="entry name" value="ZINC FINGER PROTEIN"/>
    <property type="match status" value="1"/>
</dbReference>
<name>A0A2C5Z2A7_9HYPO</name>
<dbReference type="PANTHER" id="PTHR46179:SF24">
    <property type="entry name" value="C2H2-TYPE DOMAIN-CONTAINING PROTEIN"/>
    <property type="match status" value="1"/>
</dbReference>
<dbReference type="GO" id="GO:0005634">
    <property type="term" value="C:nucleus"/>
    <property type="evidence" value="ECO:0007669"/>
    <property type="project" value="TreeGrafter"/>
</dbReference>
<evidence type="ECO:0000256" key="1">
    <source>
        <dbReference type="SAM" id="Coils"/>
    </source>
</evidence>
<feature type="region of interest" description="Disordered" evidence="2">
    <location>
        <begin position="193"/>
        <end position="220"/>
    </location>
</feature>
<dbReference type="AlphaFoldDB" id="A0A2C5Z2A7"/>
<dbReference type="Gene3D" id="3.30.160.60">
    <property type="entry name" value="Classic Zinc Finger"/>
    <property type="match status" value="2"/>
</dbReference>
<dbReference type="SMART" id="SM00355">
    <property type="entry name" value="ZnF_C2H2"/>
    <property type="match status" value="3"/>
</dbReference>
<dbReference type="InterPro" id="IPR059095">
    <property type="entry name" value="Znf_C2H2_17_2nd"/>
</dbReference>
<keyword evidence="5" id="KW-1185">Reference proteome</keyword>
<gene>
    <name evidence="4" type="ORF">CDD82_4202</name>
</gene>
<sequence>MRQPRFALIDQHHHAEHEAGNTTLRYTDSDVAEHLGSFSTEAGPSAEQQPDAATGHGDAAQTPHVTRAGEQSASGHGASKPNRHVYKQNDGKYHCPLPDCNEGVRTFVLRSAWNKHMDKHERPYRCPAPKCEKIPGFTYWGGLMRHEREVHRKHGGPRVKVYCPHPNCKRHSGNGFSRQENLTEHLRRVHMNQAGPLPPRRADSPAGDSSDSSSLARKRRLSAVSLDEADEMRVEIKRLRVENKLLRAQVARLQTTAQHLPDRTADLSGPVQPSGSSSHQECPDHVEQVGHQLDPNDAHATVCSHQGQPDGDAVLHGPKCPGHTPRDSARHDDLQPIENPDNPPDMAGDALLEQPLDPDAAPSSTQMS</sequence>
<proteinExistence type="predicted"/>
<evidence type="ECO:0000313" key="5">
    <source>
        <dbReference type="Proteomes" id="UP000224854"/>
    </source>
</evidence>
<dbReference type="Proteomes" id="UP000224854">
    <property type="component" value="Unassembled WGS sequence"/>
</dbReference>
<comment type="caution">
    <text evidence="4">The sequence shown here is derived from an EMBL/GenBank/DDBJ whole genome shotgun (WGS) entry which is preliminary data.</text>
</comment>
<reference evidence="4 5" key="1">
    <citation type="submission" date="2017-06" db="EMBL/GenBank/DDBJ databases">
        <title>Ant-infecting Ophiocordyceps genomes reveal a high diversity of potential behavioral manipulation genes and a possible major role for enterotoxins.</title>
        <authorList>
            <person name="De Bekker C."/>
            <person name="Evans H.C."/>
            <person name="Brachmann A."/>
            <person name="Hughes D.P."/>
        </authorList>
    </citation>
    <scope>NUCLEOTIDE SEQUENCE [LARGE SCALE GENOMIC DNA]</scope>
    <source>
        <strain evidence="4 5">1348a</strain>
    </source>
</reference>
<protein>
    <recommendedName>
        <fullName evidence="3">C2H2-type domain-containing protein</fullName>
    </recommendedName>
</protein>
<evidence type="ECO:0000256" key="2">
    <source>
        <dbReference type="SAM" id="MobiDB-lite"/>
    </source>
</evidence>
<feature type="compositionally biased region" description="Basic and acidic residues" evidence="2">
    <location>
        <begin position="324"/>
        <end position="334"/>
    </location>
</feature>
<feature type="domain" description="C2H2-type" evidence="3">
    <location>
        <begin position="161"/>
        <end position="190"/>
    </location>
</feature>
<feature type="region of interest" description="Disordered" evidence="2">
    <location>
        <begin position="257"/>
        <end position="285"/>
    </location>
</feature>
<feature type="domain" description="C2H2-type" evidence="3">
    <location>
        <begin position="93"/>
        <end position="120"/>
    </location>
</feature>